<dbReference type="PATRIC" id="fig|1365253.3.peg.274"/>
<dbReference type="Pfam" id="PF05569">
    <property type="entry name" value="Peptidase_M56"/>
    <property type="match status" value="1"/>
</dbReference>
<evidence type="ECO:0000259" key="2">
    <source>
        <dbReference type="Pfam" id="PF01551"/>
    </source>
</evidence>
<dbReference type="Proteomes" id="UP000076587">
    <property type="component" value="Unassembled WGS sequence"/>
</dbReference>
<dbReference type="GO" id="GO:0004222">
    <property type="term" value="F:metalloendopeptidase activity"/>
    <property type="evidence" value="ECO:0007669"/>
    <property type="project" value="TreeGrafter"/>
</dbReference>
<dbReference type="RefSeq" id="WP_063375367.1">
    <property type="nucleotide sequence ID" value="NZ_AUXT01000008.1"/>
</dbReference>
<evidence type="ECO:0000256" key="1">
    <source>
        <dbReference type="SAM" id="Phobius"/>
    </source>
</evidence>
<dbReference type="OrthoDB" id="9805070at2"/>
<dbReference type="CDD" id="cd07341">
    <property type="entry name" value="M56_BlaR1_MecR1_like"/>
    <property type="match status" value="1"/>
</dbReference>
<name>A0A167HRA5_9GAMM</name>
<feature type="transmembrane region" description="Helical" evidence="1">
    <location>
        <begin position="97"/>
        <end position="118"/>
    </location>
</feature>
<evidence type="ECO:0008006" key="6">
    <source>
        <dbReference type="Google" id="ProtNLM"/>
    </source>
</evidence>
<dbReference type="EMBL" id="AUXT01000008">
    <property type="protein sequence ID" value="KZN58437.1"/>
    <property type="molecule type" value="Genomic_DNA"/>
</dbReference>
<feature type="transmembrane region" description="Helical" evidence="1">
    <location>
        <begin position="288"/>
        <end position="307"/>
    </location>
</feature>
<accession>A0A167HRA5</accession>
<sequence length="448" mass="50506">MVWSTLIGPIVAALFWSVVSGTLFYCAKRMSYKHPASTRLWWSVLILSTLPIVPLGIDSTTGSVPKILLEMGGYIEQKQIKLSEAYISSMIIEAQDILTLMFVMVFGVSLCRLARLTINWYKLKKHLSSLKPLSLVWTDTPCIEIPSNISPFVFGIIRPTLIIPHYFWRLDKAQQQALIYHELVHIRNKDHIALVIWRVLSCLFWFNPYIRKMEQAFIGAMECRCDQGTVTTFQLNKKDYAATLLAVLKRSVESKNVTGVAHFSSEALTLDDYKVRLRHIVKPQPKQPLLLAFSLLLVSVCLAVLNIKAAPFVRNMDAGWHNPMRDFNISSFYGHVSQFRNMKPHGGIDLVAPIGSRIMAIADGKVLIADDKSLPHRYGKVVLLQHKNGYQSLYAHLDSIDVEQGQMVTGGQSIGTLGETGKVTGPHLHLELIHREQRINPLAVLDLK</sequence>
<dbReference type="InterPro" id="IPR008756">
    <property type="entry name" value="Peptidase_M56"/>
</dbReference>
<dbReference type="PANTHER" id="PTHR21666">
    <property type="entry name" value="PEPTIDASE-RELATED"/>
    <property type="match status" value="1"/>
</dbReference>
<dbReference type="CDD" id="cd12797">
    <property type="entry name" value="M23_peptidase"/>
    <property type="match status" value="1"/>
</dbReference>
<evidence type="ECO:0000313" key="4">
    <source>
        <dbReference type="EMBL" id="KZN58437.1"/>
    </source>
</evidence>
<dbReference type="InterPro" id="IPR050570">
    <property type="entry name" value="Cell_wall_metabolism_enzyme"/>
</dbReference>
<proteinExistence type="predicted"/>
<dbReference type="AlphaFoldDB" id="A0A167HRA5"/>
<dbReference type="Gene3D" id="2.70.70.10">
    <property type="entry name" value="Glucose Permease (Domain IIA)"/>
    <property type="match status" value="1"/>
</dbReference>
<keyword evidence="1" id="KW-0812">Transmembrane</keyword>
<keyword evidence="1" id="KW-0472">Membrane</keyword>
<dbReference type="SUPFAM" id="SSF51261">
    <property type="entry name" value="Duplicated hybrid motif"/>
    <property type="match status" value="1"/>
</dbReference>
<feature type="transmembrane region" description="Helical" evidence="1">
    <location>
        <begin position="39"/>
        <end position="57"/>
    </location>
</feature>
<keyword evidence="1" id="KW-1133">Transmembrane helix</keyword>
<organism evidence="4 5">
    <name type="scientific">Pseudoalteromonas luteoviolacea NCIMB 1942</name>
    <dbReference type="NCBI Taxonomy" id="1365253"/>
    <lineage>
        <taxon>Bacteria</taxon>
        <taxon>Pseudomonadati</taxon>
        <taxon>Pseudomonadota</taxon>
        <taxon>Gammaproteobacteria</taxon>
        <taxon>Alteromonadales</taxon>
        <taxon>Pseudoalteromonadaceae</taxon>
        <taxon>Pseudoalteromonas</taxon>
    </lineage>
</organism>
<evidence type="ECO:0000259" key="3">
    <source>
        <dbReference type="Pfam" id="PF05569"/>
    </source>
</evidence>
<dbReference type="InterPro" id="IPR011055">
    <property type="entry name" value="Dup_hybrid_motif"/>
</dbReference>
<reference evidence="4 5" key="1">
    <citation type="submission" date="2013-07" db="EMBL/GenBank/DDBJ databases">
        <title>Comparative Genomic and Metabolomic Analysis of Twelve Strains of Pseudoalteromonas luteoviolacea.</title>
        <authorList>
            <person name="Vynne N.G."/>
            <person name="Mansson M."/>
            <person name="Gram L."/>
        </authorList>
    </citation>
    <scope>NUCLEOTIDE SEQUENCE [LARGE SCALE GENOMIC DNA]</scope>
    <source>
        <strain evidence="4 5">NCIMB 1942</strain>
    </source>
</reference>
<feature type="transmembrane region" description="Helical" evidence="1">
    <location>
        <begin position="6"/>
        <end position="27"/>
    </location>
</feature>
<dbReference type="InterPro" id="IPR016047">
    <property type="entry name" value="M23ase_b-sheet_dom"/>
</dbReference>
<evidence type="ECO:0000313" key="5">
    <source>
        <dbReference type="Proteomes" id="UP000076587"/>
    </source>
</evidence>
<comment type="caution">
    <text evidence="4">The sequence shown here is derived from an EMBL/GenBank/DDBJ whole genome shotgun (WGS) entry which is preliminary data.</text>
</comment>
<gene>
    <name evidence="4" type="ORF">N482_22225</name>
</gene>
<dbReference type="Pfam" id="PF01551">
    <property type="entry name" value="Peptidase_M23"/>
    <property type="match status" value="1"/>
</dbReference>
<feature type="domain" description="M23ase beta-sheet core" evidence="2">
    <location>
        <begin position="344"/>
        <end position="441"/>
    </location>
</feature>
<dbReference type="PANTHER" id="PTHR21666:SF290">
    <property type="entry name" value="PEPTIDASE M23 DOMAIN PROTEIN"/>
    <property type="match status" value="1"/>
</dbReference>
<protein>
    <recommendedName>
        <fullName evidence="6">Peptidase M23 domain-containing protein</fullName>
    </recommendedName>
</protein>
<feature type="domain" description="Peptidase M56" evidence="3">
    <location>
        <begin position="37"/>
        <end position="259"/>
    </location>
</feature>